<dbReference type="InterPro" id="IPR046357">
    <property type="entry name" value="PPIase_dom_sf"/>
</dbReference>
<dbReference type="Pfam" id="PF01346">
    <property type="entry name" value="FKBP_N"/>
    <property type="match status" value="1"/>
</dbReference>
<dbReference type="PANTHER" id="PTHR43811">
    <property type="entry name" value="FKBP-TYPE PEPTIDYL-PROLYL CIS-TRANS ISOMERASE FKPA"/>
    <property type="match status" value="1"/>
</dbReference>
<dbReference type="EMBL" id="JAGKSB010000009">
    <property type="protein sequence ID" value="MBP3943673.1"/>
    <property type="molecule type" value="Genomic_DNA"/>
</dbReference>
<evidence type="ECO:0000313" key="9">
    <source>
        <dbReference type="Proteomes" id="UP000679691"/>
    </source>
</evidence>
<gene>
    <name evidence="8" type="ORF">J5U18_08875</name>
</gene>
<keyword evidence="9" id="KW-1185">Reference proteome</keyword>
<dbReference type="SUPFAM" id="SSF54534">
    <property type="entry name" value="FKBP-like"/>
    <property type="match status" value="1"/>
</dbReference>
<evidence type="ECO:0000256" key="1">
    <source>
        <dbReference type="ARBA" id="ARBA00000971"/>
    </source>
</evidence>
<evidence type="ECO:0000259" key="7">
    <source>
        <dbReference type="PROSITE" id="PS50059"/>
    </source>
</evidence>
<dbReference type="GO" id="GO:0006457">
    <property type="term" value="P:protein folding"/>
    <property type="evidence" value="ECO:0007669"/>
    <property type="project" value="InterPro"/>
</dbReference>
<comment type="caution">
    <text evidence="8">The sequence shown here is derived from an EMBL/GenBank/DDBJ whole genome shotgun (WGS) entry which is preliminary data.</text>
</comment>
<evidence type="ECO:0000256" key="5">
    <source>
        <dbReference type="PROSITE-ProRule" id="PRU00277"/>
    </source>
</evidence>
<dbReference type="InterPro" id="IPR001179">
    <property type="entry name" value="PPIase_FKBP_dom"/>
</dbReference>
<evidence type="ECO:0000256" key="2">
    <source>
        <dbReference type="ARBA" id="ARBA00006577"/>
    </source>
</evidence>
<sequence length="144" mass="15945">MGTTTGYLKKLRAEAKKNLATGTALLLENALRENIVQLPSGMQYEILVAGEGKKPHLKDRITCHYEGKLLDGTIFDSSLKRKKPVSFGVNEVIEGWIEALQLMPVGSKWRLFIPANLAYGDQQVSKEIGANSTLIFEVELLSIK</sequence>
<comment type="catalytic activity">
    <reaction evidence="1 5 6">
        <text>[protein]-peptidylproline (omega=180) = [protein]-peptidylproline (omega=0)</text>
        <dbReference type="Rhea" id="RHEA:16237"/>
        <dbReference type="Rhea" id="RHEA-COMP:10747"/>
        <dbReference type="Rhea" id="RHEA-COMP:10748"/>
        <dbReference type="ChEBI" id="CHEBI:83833"/>
        <dbReference type="ChEBI" id="CHEBI:83834"/>
        <dbReference type="EC" id="5.2.1.8"/>
    </reaction>
</comment>
<accession>A0A8T4HB66</accession>
<dbReference type="Proteomes" id="UP000679691">
    <property type="component" value="Unassembled WGS sequence"/>
</dbReference>
<dbReference type="GO" id="GO:0003755">
    <property type="term" value="F:peptidyl-prolyl cis-trans isomerase activity"/>
    <property type="evidence" value="ECO:0007669"/>
    <property type="project" value="UniProtKB-UniRule"/>
</dbReference>
<keyword evidence="3 5" id="KW-0697">Rotamase</keyword>
<organism evidence="8 9">
    <name type="scientific">Rhinopithecimicrobium faecis</name>
    <dbReference type="NCBI Taxonomy" id="2820698"/>
    <lineage>
        <taxon>Bacteria</taxon>
        <taxon>Pseudomonadati</taxon>
        <taxon>Bacteroidota</taxon>
        <taxon>Sphingobacteriia</taxon>
        <taxon>Sphingobacteriales</taxon>
        <taxon>Sphingobacteriaceae</taxon>
        <taxon>Rhinopithecimicrobium</taxon>
    </lineage>
</organism>
<evidence type="ECO:0000256" key="4">
    <source>
        <dbReference type="ARBA" id="ARBA00023235"/>
    </source>
</evidence>
<dbReference type="PROSITE" id="PS50059">
    <property type="entry name" value="FKBP_PPIASE"/>
    <property type="match status" value="1"/>
</dbReference>
<dbReference type="PANTHER" id="PTHR43811:SF19">
    <property type="entry name" value="39 KDA FK506-BINDING NUCLEAR PROTEIN"/>
    <property type="match status" value="1"/>
</dbReference>
<dbReference type="AlphaFoldDB" id="A0A8T4HB66"/>
<name>A0A8T4HB66_9SPHI</name>
<dbReference type="EC" id="5.2.1.8" evidence="6"/>
<evidence type="ECO:0000256" key="6">
    <source>
        <dbReference type="RuleBase" id="RU003915"/>
    </source>
</evidence>
<proteinExistence type="inferred from homology"/>
<dbReference type="RefSeq" id="WP_353547173.1">
    <property type="nucleotide sequence ID" value="NZ_JAGKSB010000009.1"/>
</dbReference>
<dbReference type="Pfam" id="PF00254">
    <property type="entry name" value="FKBP_C"/>
    <property type="match status" value="1"/>
</dbReference>
<dbReference type="Gene3D" id="3.10.50.40">
    <property type="match status" value="1"/>
</dbReference>
<dbReference type="InterPro" id="IPR000774">
    <property type="entry name" value="PPIase_FKBP_N"/>
</dbReference>
<feature type="domain" description="PPIase FKBP-type" evidence="7">
    <location>
        <begin position="58"/>
        <end position="144"/>
    </location>
</feature>
<reference evidence="8" key="1">
    <citation type="submission" date="2021-03" db="EMBL/GenBank/DDBJ databases">
        <authorList>
            <person name="Lu T."/>
            <person name="Wang Q."/>
            <person name="Han X."/>
        </authorList>
    </citation>
    <scope>NUCLEOTIDE SEQUENCE</scope>
    <source>
        <strain evidence="8">WQ 2009</strain>
    </source>
</reference>
<protein>
    <recommendedName>
        <fullName evidence="6">Peptidyl-prolyl cis-trans isomerase</fullName>
        <ecNumber evidence="6">5.2.1.8</ecNumber>
    </recommendedName>
</protein>
<keyword evidence="4 5" id="KW-0413">Isomerase</keyword>
<evidence type="ECO:0000313" key="8">
    <source>
        <dbReference type="EMBL" id="MBP3943673.1"/>
    </source>
</evidence>
<evidence type="ECO:0000256" key="3">
    <source>
        <dbReference type="ARBA" id="ARBA00023110"/>
    </source>
</evidence>
<comment type="similarity">
    <text evidence="2 6">Belongs to the FKBP-type PPIase family.</text>
</comment>